<feature type="transmembrane region" description="Helical" evidence="1">
    <location>
        <begin position="20"/>
        <end position="42"/>
    </location>
</feature>
<dbReference type="EMBL" id="LN609529">
    <property type="protein sequence ID" value="CEF67774.1"/>
    <property type="molecule type" value="Genomic_DNA"/>
</dbReference>
<reference evidence="2 3" key="1">
    <citation type="submission" date="2014-09" db="EMBL/GenBank/DDBJ databases">
        <authorList>
            <person name="Martin A.A."/>
        </authorList>
    </citation>
    <scope>NUCLEOTIDE SEQUENCE</scope>
    <source>
        <strain evidence="3">ED321</strain>
        <strain evidence="2">ED321 Heterogonic</strain>
    </source>
</reference>
<keyword evidence="1" id="KW-1133">Transmembrane helix</keyword>
<dbReference type="WBParaSite" id="SRAE_2000243600.1">
    <property type="protein sequence ID" value="SRAE_2000243600.1"/>
    <property type="gene ID" value="WBGene00262646"/>
</dbReference>
<dbReference type="AlphaFoldDB" id="A0A090MYU1"/>
<keyword evidence="1" id="KW-0472">Membrane</keyword>
<evidence type="ECO:0000313" key="3">
    <source>
        <dbReference type="Proteomes" id="UP000035682"/>
    </source>
</evidence>
<protein>
    <submittedName>
        <fullName evidence="2 4">Uncharacterized protein</fullName>
    </submittedName>
</protein>
<reference evidence="4" key="2">
    <citation type="submission" date="2020-12" db="UniProtKB">
        <authorList>
            <consortium name="WormBaseParasite"/>
        </authorList>
    </citation>
    <scope>IDENTIFICATION</scope>
</reference>
<sequence length="271" mass="31468">MEYVEPKIRLWRREQTFKEWKSFIALCHSSITGIRSAIIFYLEGNMMLATDKTMFSSALCLIFFLIDKPVMNVFLTYFDIPFFISDFYTSLEMYTYHYHESQSLCIEFGKICLIGKIKSFLSGLCVVLNLCKIIPLITSTLIYIHSFGFKPFPHKNSKYLLGTRESVKKKSGYPVEDMMQFFDQNSVFKRNNFSTSNFLNNREYRDNLKEMYTKTNVVTLEQFKNSKGAVHALATLPITKQTTDGNAPDQKEKVFFHSIADLVKINDPPTP</sequence>
<dbReference type="Proteomes" id="UP000035682">
    <property type="component" value="Unplaced"/>
</dbReference>
<evidence type="ECO:0000256" key="1">
    <source>
        <dbReference type="SAM" id="Phobius"/>
    </source>
</evidence>
<name>A0A090MYU1_STRRB</name>
<dbReference type="GeneID" id="36380139"/>
<keyword evidence="3" id="KW-1185">Reference proteome</keyword>
<organism evidence="2">
    <name type="scientific">Strongyloides ratti</name>
    <name type="common">Parasitic roundworm</name>
    <dbReference type="NCBI Taxonomy" id="34506"/>
    <lineage>
        <taxon>Eukaryota</taxon>
        <taxon>Metazoa</taxon>
        <taxon>Ecdysozoa</taxon>
        <taxon>Nematoda</taxon>
        <taxon>Chromadorea</taxon>
        <taxon>Rhabditida</taxon>
        <taxon>Tylenchina</taxon>
        <taxon>Panagrolaimomorpha</taxon>
        <taxon>Strongyloidoidea</taxon>
        <taxon>Strongyloididae</taxon>
        <taxon>Strongyloides</taxon>
    </lineage>
</organism>
<dbReference type="CTD" id="36380139"/>
<gene>
    <name evidence="2 4 5" type="ORF">SRAE_2000243600</name>
</gene>
<evidence type="ECO:0000313" key="2">
    <source>
        <dbReference type="EMBL" id="CEF67774.1"/>
    </source>
</evidence>
<evidence type="ECO:0000313" key="4">
    <source>
        <dbReference type="WBParaSite" id="SRAE_2000243600.1"/>
    </source>
</evidence>
<evidence type="ECO:0000313" key="5">
    <source>
        <dbReference type="WormBase" id="SRAE_2000243600"/>
    </source>
</evidence>
<keyword evidence="1" id="KW-0812">Transmembrane</keyword>
<dbReference type="RefSeq" id="XP_024506974.1">
    <property type="nucleotide sequence ID" value="XM_024653504.1"/>
</dbReference>
<proteinExistence type="predicted"/>
<feature type="transmembrane region" description="Helical" evidence="1">
    <location>
        <begin position="54"/>
        <end position="78"/>
    </location>
</feature>
<dbReference type="WormBase" id="SRAE_2000243600">
    <property type="protein sequence ID" value="SRP02325"/>
    <property type="gene ID" value="WBGene00262646"/>
</dbReference>
<accession>A0A090MYU1</accession>
<feature type="transmembrane region" description="Helical" evidence="1">
    <location>
        <begin position="120"/>
        <end position="144"/>
    </location>
</feature>